<evidence type="ECO:0000313" key="1">
    <source>
        <dbReference type="EMBL" id="CCU70896.1"/>
    </source>
</evidence>
<name>M5DN88_9GAMM</name>
<sequence>MIKSGKGLGKKPAHIAAAASSQDVIWQAIRELKTFTTTDLICHIAGTKYTGINDHTVKSYVQRLMRGHYLTVIDSTRVRGHCVVNTYQLRKDPGIHAPRLDKYGNESVMGVGRACMWRVMKIVDEFDANELAALASTDTTSVKLSEAKNYIGHLHRAGYLHCTRLAKNSGGLARYKLIPSKNTGPRPPQVQRVHSIYDPNLAQVVWPKSHTEVLIDALK</sequence>
<dbReference type="RefSeq" id="WP_015485636.1">
    <property type="nucleotide sequence ID" value="NC_020888.1"/>
</dbReference>
<dbReference type="AlphaFoldDB" id="M5DN88"/>
<dbReference type="GeneID" id="79175448"/>
<organism evidence="1 2">
    <name type="scientific">Thalassolituus oleivorans MIL-1</name>
    <dbReference type="NCBI Taxonomy" id="1298593"/>
    <lineage>
        <taxon>Bacteria</taxon>
        <taxon>Pseudomonadati</taxon>
        <taxon>Pseudomonadota</taxon>
        <taxon>Gammaproteobacteria</taxon>
        <taxon>Oceanospirillales</taxon>
        <taxon>Oceanospirillaceae</taxon>
        <taxon>Thalassolituus</taxon>
    </lineage>
</organism>
<gene>
    <name evidence="1" type="ORF">TOL_0457</name>
</gene>
<dbReference type="Proteomes" id="UP000011866">
    <property type="component" value="Chromosome"/>
</dbReference>
<dbReference type="eggNOG" id="COG0640">
    <property type="taxonomic scope" value="Bacteria"/>
</dbReference>
<reference evidence="1 2" key="1">
    <citation type="journal article" date="2013" name="Genome Announc.">
        <title>Genome Sequence of Thalassolituus oleivorans MIL-1 (DSM 14913T).</title>
        <authorList>
            <person name="Golyshin P.N."/>
            <person name="Werner J."/>
            <person name="Chernikova T.N."/>
            <person name="Tran H."/>
            <person name="Ferrer M."/>
            <person name="Yakimov M.M."/>
            <person name="Teeling H."/>
            <person name="Golyshina O.V."/>
        </authorList>
    </citation>
    <scope>NUCLEOTIDE SEQUENCE [LARGE SCALE GENOMIC DNA]</scope>
    <source>
        <strain evidence="1 2">MIL-1</strain>
    </source>
</reference>
<dbReference type="KEGG" id="tol:TOL_0457"/>
<dbReference type="EMBL" id="HF680312">
    <property type="protein sequence ID" value="CCU70896.1"/>
    <property type="molecule type" value="Genomic_DNA"/>
</dbReference>
<dbReference type="HOGENOM" id="CLU_112446_0_0_6"/>
<accession>M5DN88</accession>
<evidence type="ECO:0000313" key="2">
    <source>
        <dbReference type="Proteomes" id="UP000011866"/>
    </source>
</evidence>
<keyword evidence="2" id="KW-1185">Reference proteome</keyword>
<protein>
    <submittedName>
        <fullName evidence="1">Uncharacterized protein</fullName>
    </submittedName>
</protein>
<proteinExistence type="predicted"/>